<feature type="binding site" evidence="2">
    <location>
        <position position="240"/>
    </location>
    <ligand>
        <name>N(2)-succinyl-L-ornithine</name>
        <dbReference type="ChEBI" id="CHEBI:58514"/>
    </ligand>
</feature>
<reference evidence="5" key="1">
    <citation type="journal article" date="2014" name="Int. J. Syst. Evol. Microbiol.">
        <title>Complete genome sequence of Corynebacterium casei LMG S-19264T (=DSM 44701T), isolated from a smear-ripened cheese.</title>
        <authorList>
            <consortium name="US DOE Joint Genome Institute (JGI-PGF)"/>
            <person name="Walter F."/>
            <person name="Albersmeier A."/>
            <person name="Kalinowski J."/>
            <person name="Ruckert C."/>
        </authorList>
    </citation>
    <scope>NUCLEOTIDE SEQUENCE</scope>
    <source>
        <strain evidence="5">CGMCC 1.15966</strain>
    </source>
</reference>
<dbReference type="GO" id="GO:0019240">
    <property type="term" value="P:citrulline biosynthetic process"/>
    <property type="evidence" value="ECO:0007669"/>
    <property type="project" value="TreeGrafter"/>
</dbReference>
<dbReference type="GO" id="GO:0016597">
    <property type="term" value="F:amino acid binding"/>
    <property type="evidence" value="ECO:0007669"/>
    <property type="project" value="InterPro"/>
</dbReference>
<feature type="binding site" description="in other chain" evidence="2">
    <location>
        <begin position="47"/>
        <end position="50"/>
    </location>
    <ligand>
        <name>carbamoyl phosphate</name>
        <dbReference type="ChEBI" id="CHEBI:58228"/>
        <note>ligand shared between two neighboring subunits</note>
    </ligand>
</feature>
<dbReference type="SUPFAM" id="SSF53671">
    <property type="entry name" value="Aspartate/ornithine carbamoyltransferase"/>
    <property type="match status" value="1"/>
</dbReference>
<feature type="binding site" evidence="2">
    <location>
        <position position="176"/>
    </location>
    <ligand>
        <name>N(2)-succinyl-L-ornithine</name>
        <dbReference type="ChEBI" id="CHEBI:58514"/>
    </ligand>
</feature>
<dbReference type="InterPro" id="IPR036901">
    <property type="entry name" value="Asp/Orn_carbamoylTrfase_sf"/>
</dbReference>
<sequence length="322" mass="36087">MKKFFSVADVDNLKGIVSEALTLKADPHAHESLGKHKMLGLVFLNPSLRTRLSTQKAGMNLGMNVMVMNMDKDGWALETRDGVIMNGTTVEHIREAAAVMGEYCDILGLRSFPTLKDKEADYSEDLFNKFIKYCAVPVVSLESATRHPLQSLTDLITISEYKKTEKPKVVLAWAPHVKALPQAVPNSFAEWMSRAQAEGLVDFTIAQPAGYELSEEFTEGAQITTNLDEALQGADFVYVKNWSSYKEYGAVYPVQENWLMDNEKLKLTNDAKVMHCLPVRRDLELSSEILDGPNSLVIKEASNRVWAAQVVLKRMLEELRDS</sequence>
<dbReference type="EMBL" id="BMKM01000006">
    <property type="protein sequence ID" value="GGE26252.1"/>
    <property type="molecule type" value="Genomic_DNA"/>
</dbReference>
<feature type="binding site" description="in other chain" evidence="2">
    <location>
        <begin position="276"/>
        <end position="277"/>
    </location>
    <ligand>
        <name>carbamoyl phosphate</name>
        <dbReference type="ChEBI" id="CHEBI:58228"/>
        <note>ligand shared between two neighboring subunits</note>
    </ligand>
</feature>
<dbReference type="InterPro" id="IPR043696">
    <property type="entry name" value="ArgF'-like"/>
</dbReference>
<dbReference type="Proteomes" id="UP000614460">
    <property type="component" value="Unassembled WGS sequence"/>
</dbReference>
<dbReference type="UniPathway" id="UPA00068"/>
<comment type="catalytic activity">
    <reaction evidence="2">
        <text>N(2)-succinyl-L-ornithine + carbamoyl phosphate = N(2)-succinyl-L-citrulline + phosphate + H(+)</text>
        <dbReference type="Rhea" id="RHEA:25884"/>
        <dbReference type="ChEBI" id="CHEBI:15378"/>
        <dbReference type="ChEBI" id="CHEBI:43474"/>
        <dbReference type="ChEBI" id="CHEBI:58228"/>
        <dbReference type="ChEBI" id="CHEBI:58514"/>
        <dbReference type="ChEBI" id="CHEBI:58862"/>
        <dbReference type="EC" id="2.1.3.11"/>
    </reaction>
</comment>
<dbReference type="PRINTS" id="PR00101">
    <property type="entry name" value="ATCASE"/>
</dbReference>
<keyword evidence="2" id="KW-0028">Amino-acid biosynthesis</keyword>
<reference evidence="5" key="2">
    <citation type="submission" date="2020-09" db="EMBL/GenBank/DDBJ databases">
        <authorList>
            <person name="Sun Q."/>
            <person name="Zhou Y."/>
        </authorList>
    </citation>
    <scope>NUCLEOTIDE SEQUENCE</scope>
    <source>
        <strain evidence="5">CGMCC 1.15966</strain>
    </source>
</reference>
<feature type="binding site" evidence="2">
    <location>
        <position position="75"/>
    </location>
    <ligand>
        <name>carbamoyl phosphate</name>
        <dbReference type="ChEBI" id="CHEBI:58228"/>
        <note>ligand shared between two neighboring subunits</note>
    </ligand>
</feature>
<evidence type="ECO:0000313" key="5">
    <source>
        <dbReference type="EMBL" id="GGE26252.1"/>
    </source>
</evidence>
<comment type="pathway">
    <text evidence="2">Amino-acid biosynthesis; L-arginine biosynthesis.</text>
</comment>
<dbReference type="InterPro" id="IPR006131">
    <property type="entry name" value="Asp_carbamoyltransf_Asp/Orn-bd"/>
</dbReference>
<accession>A0A8H9G0N6</accession>
<dbReference type="RefSeq" id="WP_094257887.1">
    <property type="nucleotide sequence ID" value="NZ_BMKM01000006.1"/>
</dbReference>
<dbReference type="PANTHER" id="PTHR45753">
    <property type="entry name" value="ORNITHINE CARBAMOYLTRANSFERASE, MITOCHONDRIAL"/>
    <property type="match status" value="1"/>
</dbReference>
<evidence type="ECO:0000259" key="4">
    <source>
        <dbReference type="Pfam" id="PF02729"/>
    </source>
</evidence>
<dbReference type="AlphaFoldDB" id="A0A8H9G0N6"/>
<dbReference type="PANTHER" id="PTHR45753:SF3">
    <property type="entry name" value="ORNITHINE TRANSCARBAMYLASE, MITOCHONDRIAL"/>
    <property type="match status" value="1"/>
</dbReference>
<dbReference type="Gene3D" id="3.40.50.1370">
    <property type="entry name" value="Aspartate/ornithine carbamoyltransferase"/>
    <property type="match status" value="2"/>
</dbReference>
<feature type="binding site" evidence="2">
    <location>
        <position position="142"/>
    </location>
    <ligand>
        <name>N(2)-succinyl-L-ornithine</name>
        <dbReference type="ChEBI" id="CHEBI:58514"/>
    </ligand>
</feature>
<dbReference type="InterPro" id="IPR006132">
    <property type="entry name" value="Asp/Orn_carbamoyltranf_P-bd"/>
</dbReference>
<dbReference type="PRINTS" id="PR00100">
    <property type="entry name" value="AOTCASE"/>
</dbReference>
<feature type="binding site" description="in other chain" evidence="2">
    <location>
        <begin position="147"/>
        <end position="150"/>
    </location>
    <ligand>
        <name>carbamoyl phosphate</name>
        <dbReference type="ChEBI" id="CHEBI:58228"/>
        <note>ligand shared between two neighboring subunits</note>
    </ligand>
</feature>
<name>A0A8H9G0N6_9SPHI</name>
<dbReference type="Pfam" id="PF00185">
    <property type="entry name" value="OTCace"/>
    <property type="match status" value="1"/>
</dbReference>
<feature type="domain" description="Aspartate/ornithine carbamoyltransferase Asp/Orn-binding" evidence="3">
    <location>
        <begin position="201"/>
        <end position="313"/>
    </location>
</feature>
<comment type="function">
    <text evidence="2">Catalyzes the transfer of the carbamoyl group from carbamoyl phosphate to the delta-amino group of N(2)-succinyl-L-ornithine to produce N(2)-succinyl-L-citrulline. Is essential for arginine biosynthesis.</text>
</comment>
<evidence type="ECO:0000313" key="6">
    <source>
        <dbReference type="Proteomes" id="UP000614460"/>
    </source>
</evidence>
<proteinExistence type="inferred from homology"/>
<comment type="subunit">
    <text evidence="2">Homotrimer.</text>
</comment>
<comment type="caution">
    <text evidence="5">The sequence shown here is derived from an EMBL/GenBank/DDBJ whole genome shotgun (WGS) entry which is preliminary data.</text>
</comment>
<keyword evidence="2" id="KW-0055">Arginine biosynthesis</keyword>
<feature type="binding site" evidence="2">
    <location>
        <position position="280"/>
    </location>
    <ligand>
        <name>N(2)-succinyl-L-ornithine</name>
        <dbReference type="ChEBI" id="CHEBI:58514"/>
    </ligand>
</feature>
<feature type="domain" description="Aspartate/ornithine carbamoyltransferase carbamoyl-P binding" evidence="4">
    <location>
        <begin position="3"/>
        <end position="160"/>
    </location>
</feature>
<dbReference type="InterPro" id="IPR006130">
    <property type="entry name" value="Asp/Orn_carbamoylTrfase"/>
</dbReference>
<dbReference type="EC" id="2.1.3.11" evidence="2"/>
<feature type="binding site" description="in other chain" evidence="2">
    <location>
        <position position="304"/>
    </location>
    <ligand>
        <name>carbamoyl phosphate</name>
        <dbReference type="ChEBI" id="CHEBI:58228"/>
        <note>ligand shared between two neighboring subunits</note>
    </ligand>
</feature>
<keyword evidence="1 2" id="KW-0808">Transferase</keyword>
<gene>
    <name evidence="2 5" type="primary">argF'</name>
    <name evidence="5" type="ORF">GCM10011516_24880</name>
</gene>
<organism evidence="5 6">
    <name type="scientific">Sphingobacterium cellulitidis</name>
    <dbReference type="NCBI Taxonomy" id="1768011"/>
    <lineage>
        <taxon>Bacteria</taxon>
        <taxon>Pseudomonadati</taxon>
        <taxon>Bacteroidota</taxon>
        <taxon>Sphingobacteriia</taxon>
        <taxon>Sphingobacteriales</taxon>
        <taxon>Sphingobacteriaceae</taxon>
        <taxon>Sphingobacterium</taxon>
    </lineage>
</organism>
<dbReference type="Pfam" id="PF02729">
    <property type="entry name" value="OTCace_N"/>
    <property type="match status" value="1"/>
</dbReference>
<dbReference type="HAMAP" id="MF_02235">
    <property type="entry name" value="SOTCase"/>
    <property type="match status" value="1"/>
</dbReference>
<feature type="binding site" description="in other chain" evidence="2">
    <location>
        <position position="110"/>
    </location>
    <ligand>
        <name>carbamoyl phosphate</name>
        <dbReference type="ChEBI" id="CHEBI:58228"/>
        <note>ligand shared between two neighboring subunits</note>
    </ligand>
</feature>
<keyword evidence="6" id="KW-1185">Reference proteome</keyword>
<comment type="similarity">
    <text evidence="2">Belongs to the aspartate/ornithine carbamoyltransferase superfamily. SOTCase family.</text>
</comment>
<protein>
    <recommendedName>
        <fullName evidence="2">N-succinylornithine carbamoyltransferase</fullName>
        <ecNumber evidence="2">2.1.3.11</ecNumber>
    </recommendedName>
    <alternativeName>
        <fullName evidence="2">N-succinyl-L-ornithine transcarbamylase</fullName>
        <shortName evidence="2">SOTCase</shortName>
    </alternativeName>
</protein>
<evidence type="ECO:0000256" key="1">
    <source>
        <dbReference type="ARBA" id="ARBA00022679"/>
    </source>
</evidence>
<dbReference type="GO" id="GO:0042450">
    <property type="term" value="P:L-arginine biosynthetic process via ornithine"/>
    <property type="evidence" value="ECO:0007669"/>
    <property type="project" value="TreeGrafter"/>
</dbReference>
<evidence type="ECO:0000256" key="2">
    <source>
        <dbReference type="HAMAP-Rule" id="MF_02235"/>
    </source>
</evidence>
<evidence type="ECO:0000259" key="3">
    <source>
        <dbReference type="Pfam" id="PF00185"/>
    </source>
</evidence>
<dbReference type="GO" id="GO:0004585">
    <property type="term" value="F:ornithine carbamoyltransferase activity"/>
    <property type="evidence" value="ECO:0007669"/>
    <property type="project" value="InterPro"/>
</dbReference>